<keyword evidence="4 10" id="KW-1003">Cell membrane</keyword>
<comment type="subcellular location">
    <subcellularLocation>
        <location evidence="1 10">Cell inner membrane</location>
        <topology evidence="1 10">Single-pass membrane protein</topology>
        <orientation evidence="1 10">Periplasmic side</orientation>
    </subcellularLocation>
</comment>
<dbReference type="InterPro" id="IPR003538">
    <property type="entry name" value="TonB"/>
</dbReference>
<evidence type="ECO:0000256" key="4">
    <source>
        <dbReference type="ARBA" id="ARBA00022475"/>
    </source>
</evidence>
<dbReference type="SUPFAM" id="SSF74653">
    <property type="entry name" value="TolA/TonB C-terminal domain"/>
    <property type="match status" value="1"/>
</dbReference>
<gene>
    <name evidence="12" type="ORF">N4J17_01880</name>
</gene>
<keyword evidence="5 10" id="KW-0997">Cell inner membrane</keyword>
<protein>
    <recommendedName>
        <fullName evidence="10">Protein TonB</fullName>
    </recommendedName>
</protein>
<dbReference type="NCBIfam" id="TIGR01352">
    <property type="entry name" value="tonB_Cterm"/>
    <property type="match status" value="1"/>
</dbReference>
<dbReference type="InterPro" id="IPR037682">
    <property type="entry name" value="TonB_C"/>
</dbReference>
<evidence type="ECO:0000256" key="8">
    <source>
        <dbReference type="ARBA" id="ARBA00022989"/>
    </source>
</evidence>
<accession>A0ABZ2F744</accession>
<name>A0ABZ2F744_METCP</name>
<keyword evidence="6" id="KW-0812">Transmembrane</keyword>
<dbReference type="PANTHER" id="PTHR33446:SF14">
    <property type="entry name" value="PROTEIN TONB"/>
    <property type="match status" value="1"/>
</dbReference>
<evidence type="ECO:0000256" key="6">
    <source>
        <dbReference type="ARBA" id="ARBA00022692"/>
    </source>
</evidence>
<keyword evidence="9" id="KW-0472">Membrane</keyword>
<evidence type="ECO:0000259" key="11">
    <source>
        <dbReference type="PROSITE" id="PS52015"/>
    </source>
</evidence>
<dbReference type="PROSITE" id="PS52015">
    <property type="entry name" value="TONB_CTD"/>
    <property type="match status" value="1"/>
</dbReference>
<evidence type="ECO:0000256" key="5">
    <source>
        <dbReference type="ARBA" id="ARBA00022519"/>
    </source>
</evidence>
<keyword evidence="8" id="KW-1133">Transmembrane helix</keyword>
<dbReference type="EMBL" id="CP104311">
    <property type="protein sequence ID" value="WWF02390.1"/>
    <property type="molecule type" value="Genomic_DNA"/>
</dbReference>
<evidence type="ECO:0000313" key="13">
    <source>
        <dbReference type="Proteomes" id="UP001359308"/>
    </source>
</evidence>
<evidence type="ECO:0000256" key="3">
    <source>
        <dbReference type="ARBA" id="ARBA00022448"/>
    </source>
</evidence>
<keyword evidence="7 10" id="KW-0653">Protein transport</keyword>
<evidence type="ECO:0000256" key="1">
    <source>
        <dbReference type="ARBA" id="ARBA00004383"/>
    </source>
</evidence>
<evidence type="ECO:0000256" key="10">
    <source>
        <dbReference type="RuleBase" id="RU362123"/>
    </source>
</evidence>
<comment type="similarity">
    <text evidence="2 10">Belongs to the TonB family.</text>
</comment>
<evidence type="ECO:0000313" key="12">
    <source>
        <dbReference type="EMBL" id="WWF02390.1"/>
    </source>
</evidence>
<proteinExistence type="inferred from homology"/>
<dbReference type="PANTHER" id="PTHR33446">
    <property type="entry name" value="PROTEIN TONB-RELATED"/>
    <property type="match status" value="1"/>
</dbReference>
<keyword evidence="13" id="KW-1185">Reference proteome</keyword>
<keyword evidence="3 10" id="KW-0813">Transport</keyword>
<dbReference type="Gene3D" id="3.30.1150.10">
    <property type="match status" value="1"/>
</dbReference>
<comment type="function">
    <text evidence="10">Interacts with outer membrane receptor proteins that carry out high-affinity binding and energy dependent uptake into the periplasmic space of specific substrates. It could act to transduce energy from the cytoplasmic membrane to specific energy-requiring processes in the outer membrane, resulting in the release into the periplasm of ligands bound by these outer membrane proteins.</text>
</comment>
<evidence type="ECO:0000256" key="9">
    <source>
        <dbReference type="ARBA" id="ARBA00023136"/>
    </source>
</evidence>
<organism evidence="12 13">
    <name type="scientific">Methylococcus capsulatus</name>
    <dbReference type="NCBI Taxonomy" id="414"/>
    <lineage>
        <taxon>Bacteria</taxon>
        <taxon>Pseudomonadati</taxon>
        <taxon>Pseudomonadota</taxon>
        <taxon>Gammaproteobacteria</taxon>
        <taxon>Methylococcales</taxon>
        <taxon>Methylococcaceae</taxon>
        <taxon>Methylococcus</taxon>
    </lineage>
</organism>
<reference evidence="12 13" key="1">
    <citation type="submission" date="2022-09" db="EMBL/GenBank/DDBJ databases">
        <authorList>
            <person name="Giprobiosintez L."/>
        </authorList>
    </citation>
    <scope>NUCLEOTIDE SEQUENCE [LARGE SCALE GENOMIC DNA]</scope>
    <source>
        <strain evidence="13">VKPM-B-12549 (GBS-15)</strain>
    </source>
</reference>
<dbReference type="RefSeq" id="WP_232470764.1">
    <property type="nucleotide sequence ID" value="NZ_CP104311.1"/>
</dbReference>
<sequence length="103" mass="11451">MERGAEGAGGAGSDPLIVLFRGVPEYPAAARRRGIEGWVRLELTVTATGLLGDARVVAASPRDTFDESALEVIRRWHFKPAFREGRAVEQRATLTMEFRLKRR</sequence>
<dbReference type="Pfam" id="PF03544">
    <property type="entry name" value="TonB_C"/>
    <property type="match status" value="1"/>
</dbReference>
<dbReference type="PRINTS" id="PR01374">
    <property type="entry name" value="TONBPROTEIN"/>
</dbReference>
<evidence type="ECO:0000256" key="7">
    <source>
        <dbReference type="ARBA" id="ARBA00022927"/>
    </source>
</evidence>
<feature type="domain" description="TonB C-terminal" evidence="11">
    <location>
        <begin position="11"/>
        <end position="103"/>
    </location>
</feature>
<keyword evidence="10" id="KW-0735">Signal-anchor</keyword>
<evidence type="ECO:0000256" key="2">
    <source>
        <dbReference type="ARBA" id="ARBA00006555"/>
    </source>
</evidence>
<dbReference type="Proteomes" id="UP001359308">
    <property type="component" value="Chromosome"/>
</dbReference>
<dbReference type="InterPro" id="IPR051045">
    <property type="entry name" value="TonB-dependent_transducer"/>
</dbReference>
<dbReference type="InterPro" id="IPR006260">
    <property type="entry name" value="TonB/TolA_C"/>
</dbReference>